<keyword evidence="3" id="KW-0238">DNA-binding</keyword>
<dbReference type="EMBL" id="QOGZ01000022">
    <property type="protein sequence ID" value="RDA36141.1"/>
    <property type="molecule type" value="Genomic_DNA"/>
</dbReference>
<accession>A0A0F3WJY1</accession>
<gene>
    <name evidence="3" type="ORF">ABE91_005890</name>
    <name evidence="7" type="ORF">C9194_17635</name>
    <name evidence="4" type="ORF">DIV22_12180</name>
    <name evidence="5" type="ORF">DTL43_18005</name>
    <name evidence="6" type="ORF">NCTC8960_01147</name>
    <name evidence="2" type="ORF">OFN31_21120</name>
</gene>
<dbReference type="EMBL" id="LDXE02000001">
    <property type="protein sequence ID" value="PBN77957.1"/>
    <property type="molecule type" value="Genomic_DNA"/>
</dbReference>
<evidence type="ECO:0000313" key="9">
    <source>
        <dbReference type="Proteomes" id="UP000248865"/>
    </source>
</evidence>
<dbReference type="SUPFAM" id="SSF81593">
    <property type="entry name" value="Nucleotidyltransferase substrate binding subunit/domain"/>
    <property type="match status" value="1"/>
</dbReference>
<dbReference type="EMBL" id="JAOVKC010000032">
    <property type="protein sequence ID" value="MCV5624235.1"/>
    <property type="molecule type" value="Genomic_DNA"/>
</dbReference>
<dbReference type="Proteomes" id="UP000253687">
    <property type="component" value="Unassembled WGS sequence"/>
</dbReference>
<evidence type="ECO:0000313" key="3">
    <source>
        <dbReference type="EMBL" id="PBN77957.1"/>
    </source>
</evidence>
<reference evidence="3" key="2">
    <citation type="submission" date="2017-03" db="EMBL/GenBank/DDBJ databases">
        <title>The mobilome is the main driver of stx2-positive O26:H11 Escherichia coli strains evolution.</title>
        <authorList>
            <person name="Delannoy S."/>
            <person name="Mariani-Kurkdjian P."/>
            <person name="Webb H.E."/>
            <person name="Bonacorsi S."/>
            <person name="Fach P."/>
        </authorList>
    </citation>
    <scope>NUCLEOTIDE SEQUENCE</scope>
    <source>
        <strain evidence="3">34870</strain>
    </source>
</reference>
<dbReference type="AlphaFoldDB" id="A0A0F3WJY1"/>
<name>A0A0F3WJY1_ECOLX</name>
<reference evidence="5 10" key="5">
    <citation type="submission" date="2018-07" db="EMBL/GenBank/DDBJ databases">
        <title>Whole Genome Sequence Analysis of Avian Pathogenic E. coli - An Australian Perspective.</title>
        <authorList>
            <person name="Cummins M.L."/>
            <person name="Reid C.J."/>
            <person name="Roy Chowdhury P."/>
            <person name="Bushell R."/>
            <person name="Esbert N."/>
            <person name="Tivendale K.A."/>
            <person name="Noormohammadi A.H."/>
            <person name="Islam S."/>
            <person name="Marenda M.S."/>
            <person name="Browning G.F."/>
            <person name="Markham P.F."/>
            <person name="Djordjevic S.P."/>
        </authorList>
    </citation>
    <scope>NUCLEOTIDE SEQUENCE [LARGE SCALE GENOMIC DNA]</scope>
    <source>
        <strain evidence="5 10">AVC211</strain>
    </source>
</reference>
<evidence type="ECO:0000313" key="6">
    <source>
        <dbReference type="EMBL" id="STN10958.1"/>
    </source>
</evidence>
<organism evidence="5 10">
    <name type="scientific">Escherichia coli</name>
    <dbReference type="NCBI Taxonomy" id="562"/>
    <lineage>
        <taxon>Bacteria</taxon>
        <taxon>Pseudomonadati</taxon>
        <taxon>Pseudomonadota</taxon>
        <taxon>Gammaproteobacteria</taxon>
        <taxon>Enterobacterales</taxon>
        <taxon>Enterobacteriaceae</taxon>
        <taxon>Escherichia</taxon>
    </lineage>
</organism>
<dbReference type="InterPro" id="IPR007842">
    <property type="entry name" value="HEPN_dom"/>
</dbReference>
<evidence type="ECO:0000313" key="4">
    <source>
        <dbReference type="EMBL" id="PZZ68672.1"/>
    </source>
</evidence>
<reference evidence="6 11" key="4">
    <citation type="submission" date="2018-06" db="EMBL/GenBank/DDBJ databases">
        <authorList>
            <consortium name="Pathogen Informatics"/>
            <person name="Doyle S."/>
        </authorList>
    </citation>
    <scope>NUCLEOTIDE SEQUENCE [LARGE SCALE GENOMIC DNA]</scope>
    <source>
        <strain evidence="6 11">NCTC8960</strain>
    </source>
</reference>
<proteinExistence type="predicted"/>
<reference evidence="7 12" key="6">
    <citation type="submission" date="2018-12" db="EMBL/GenBank/DDBJ databases">
        <title>Food and Water Safety Consortium.</title>
        <authorList>
            <person name="Tyson S."/>
            <person name="Peterson C.-L."/>
            <person name="Olson A."/>
            <person name="Tyler S."/>
            <person name="Cabral J."/>
            <person name="Lynch T."/>
            <person name="Knox N."/>
            <person name="Van Domselaar G."/>
            <person name="Graham M."/>
        </authorList>
    </citation>
    <scope>NUCLEOTIDE SEQUENCE [LARGE SCALE GENOMIC DNA]</scope>
    <source>
        <strain evidence="7 12">FWSEC0419</strain>
    </source>
</reference>
<sequence>MNKNDLEALSDTRLNEAKCLLDHGFFHGAYYLCGYAVECALKACIAKSFLQHEFPNKKVVNDSYTHDLSQLLKIANLHQILIADAKNDVSLEINWSVVKDWSEQFRYDNNISKAMAEQLFDAVGDQNSGVLKWVKAHW</sequence>
<dbReference type="Proteomes" id="UP000036331">
    <property type="component" value="Unassembled WGS sequence"/>
</dbReference>
<reference evidence="4 9" key="3">
    <citation type="submission" date="2018-05" db="EMBL/GenBank/DDBJ databases">
        <title>Genomic sequencing of EHEC O26 New European Clone.</title>
        <authorList>
            <person name="Karnisova L."/>
            <person name="Nunvar J."/>
            <person name="Marejkova M."/>
            <person name="Mellmann A."/>
            <person name="Drevinek P."/>
            <person name="Blahova K."/>
            <person name="Bielaszewska M."/>
        </authorList>
    </citation>
    <scope>NUCLEOTIDE SEQUENCE [LARGE SCALE GENOMIC DNA]</scope>
    <source>
        <strain evidence="4 9">14-391</strain>
    </source>
</reference>
<reference evidence="3 8" key="1">
    <citation type="journal article" date="2015" name="Genome Announc.">
        <title>Draft Genome Sequences of Human-Pathogenic Escherichia coli O26:H11 Strains Carrying the stx2 Gene Only and Circulating in France.</title>
        <authorList>
            <person name="Delannoy S."/>
            <person name="Mariani-Kurkdjian P."/>
            <person name="Bonacorsi S."/>
            <person name="Liguori S."/>
            <person name="Ison S.A."/>
            <person name="Fach P."/>
        </authorList>
    </citation>
    <scope>NUCLEOTIDE SEQUENCE [LARGE SCALE GENOMIC DNA]</scope>
    <source>
        <strain evidence="3 8">34870</strain>
    </source>
</reference>
<evidence type="ECO:0000313" key="2">
    <source>
        <dbReference type="EMBL" id="MCV5624235.1"/>
    </source>
</evidence>
<dbReference type="Proteomes" id="UP000248865">
    <property type="component" value="Unassembled WGS sequence"/>
</dbReference>
<dbReference type="Pfam" id="PF05168">
    <property type="entry name" value="HEPN"/>
    <property type="match status" value="1"/>
</dbReference>
<reference evidence="2" key="7">
    <citation type="submission" date="2023-06" db="EMBL/GenBank/DDBJ databases">
        <title>Deciphering the underlying mechanisms mediating the transmission of blaNDM gene from human to animals in China.</title>
        <authorList>
            <person name="Chen K."/>
            <person name="Chen S."/>
        </authorList>
    </citation>
    <scope>NUCLEOTIDE SEQUENCE</scope>
    <source>
        <strain evidence="2">1199</strain>
    </source>
</reference>
<dbReference type="EMBL" id="QFSS01000055">
    <property type="protein sequence ID" value="PZZ68672.1"/>
    <property type="molecule type" value="Genomic_DNA"/>
</dbReference>
<dbReference type="Proteomes" id="UP000305093">
    <property type="component" value="Unassembled WGS sequence"/>
</dbReference>
<evidence type="ECO:0000313" key="7">
    <source>
        <dbReference type="EMBL" id="TJF63760.1"/>
    </source>
</evidence>
<dbReference type="GO" id="GO:0003677">
    <property type="term" value="F:DNA binding"/>
    <property type="evidence" value="ECO:0007669"/>
    <property type="project" value="UniProtKB-KW"/>
</dbReference>
<dbReference type="EMBL" id="RROO01000033">
    <property type="protein sequence ID" value="TJF63760.1"/>
    <property type="molecule type" value="Genomic_DNA"/>
</dbReference>
<evidence type="ECO:0000259" key="1">
    <source>
        <dbReference type="Pfam" id="PF05168"/>
    </source>
</evidence>
<dbReference type="EMBL" id="UGFO01000006">
    <property type="protein sequence ID" value="STN10958.1"/>
    <property type="molecule type" value="Genomic_DNA"/>
</dbReference>
<feature type="domain" description="HEPN" evidence="1">
    <location>
        <begin position="12"/>
        <end position="118"/>
    </location>
</feature>
<evidence type="ECO:0000313" key="10">
    <source>
        <dbReference type="Proteomes" id="UP000253687"/>
    </source>
</evidence>
<dbReference type="Proteomes" id="UP001208624">
    <property type="component" value="Unassembled WGS sequence"/>
</dbReference>
<evidence type="ECO:0000313" key="11">
    <source>
        <dbReference type="Proteomes" id="UP000255057"/>
    </source>
</evidence>
<protein>
    <submittedName>
        <fullName evidence="3">DNA-binding protein</fullName>
    </submittedName>
    <submittedName>
        <fullName evidence="5 6">HEPN domain</fullName>
    </submittedName>
</protein>
<evidence type="ECO:0000313" key="5">
    <source>
        <dbReference type="EMBL" id="RDA36141.1"/>
    </source>
</evidence>
<evidence type="ECO:0000313" key="12">
    <source>
        <dbReference type="Proteomes" id="UP000305093"/>
    </source>
</evidence>
<dbReference type="Gene3D" id="1.20.120.330">
    <property type="entry name" value="Nucleotidyltransferases domain 2"/>
    <property type="match status" value="1"/>
</dbReference>
<dbReference type="Proteomes" id="UP000255057">
    <property type="component" value="Unassembled WGS sequence"/>
</dbReference>
<dbReference type="RefSeq" id="WP_001038620.1">
    <property type="nucleotide sequence ID" value="NZ_AP018808.1"/>
</dbReference>
<evidence type="ECO:0000313" key="8">
    <source>
        <dbReference type="Proteomes" id="UP000036331"/>
    </source>
</evidence>